<dbReference type="InterPro" id="IPR000866">
    <property type="entry name" value="AhpC/TSA"/>
</dbReference>
<dbReference type="NCBIfam" id="NF002854">
    <property type="entry name" value="PRK03147.1"/>
    <property type="match status" value="1"/>
</dbReference>
<feature type="domain" description="Thioredoxin" evidence="7">
    <location>
        <begin position="38"/>
        <end position="176"/>
    </location>
</feature>
<feature type="transmembrane region" description="Helical" evidence="6">
    <location>
        <begin position="9"/>
        <end position="27"/>
    </location>
</feature>
<evidence type="ECO:0000256" key="2">
    <source>
        <dbReference type="ARBA" id="ARBA00022748"/>
    </source>
</evidence>
<dbReference type="SUPFAM" id="SSF52833">
    <property type="entry name" value="Thioredoxin-like"/>
    <property type="match status" value="1"/>
</dbReference>
<keyword evidence="4" id="KW-1015">Disulfide bond</keyword>
<dbReference type="GO" id="GO:0016209">
    <property type="term" value="F:antioxidant activity"/>
    <property type="evidence" value="ECO:0007669"/>
    <property type="project" value="InterPro"/>
</dbReference>
<dbReference type="PROSITE" id="PS51352">
    <property type="entry name" value="THIOREDOXIN_2"/>
    <property type="match status" value="1"/>
</dbReference>
<dbReference type="CDD" id="cd02966">
    <property type="entry name" value="TlpA_like_family"/>
    <property type="match status" value="1"/>
</dbReference>
<keyword evidence="6" id="KW-0472">Membrane</keyword>
<proteinExistence type="predicted"/>
<evidence type="ECO:0000256" key="1">
    <source>
        <dbReference type="ARBA" id="ARBA00004196"/>
    </source>
</evidence>
<dbReference type="PANTHER" id="PTHR42852">
    <property type="entry name" value="THIOL:DISULFIDE INTERCHANGE PROTEIN DSBE"/>
    <property type="match status" value="1"/>
</dbReference>
<keyword evidence="6" id="KW-1133">Transmembrane helix</keyword>
<dbReference type="RefSeq" id="WP_066791844.1">
    <property type="nucleotide sequence ID" value="NZ_BJVD01000001.1"/>
</dbReference>
<dbReference type="InterPro" id="IPR050553">
    <property type="entry name" value="Thioredoxin_ResA/DsbE_sf"/>
</dbReference>
<dbReference type="Gene3D" id="3.40.30.10">
    <property type="entry name" value="Glutaredoxin"/>
    <property type="match status" value="1"/>
</dbReference>
<dbReference type="InterPro" id="IPR036249">
    <property type="entry name" value="Thioredoxin-like_sf"/>
</dbReference>
<dbReference type="AlphaFoldDB" id="A0A143HHN5"/>
<accession>A0A143HHN5</accession>
<evidence type="ECO:0000256" key="6">
    <source>
        <dbReference type="SAM" id="Phobius"/>
    </source>
</evidence>
<keyword evidence="3" id="KW-0735">Signal-anchor</keyword>
<dbReference type="EMBL" id="CP014806">
    <property type="protein sequence ID" value="AMX01001.1"/>
    <property type="molecule type" value="Genomic_DNA"/>
</dbReference>
<dbReference type="GO" id="GO:0016491">
    <property type="term" value="F:oxidoreductase activity"/>
    <property type="evidence" value="ECO:0007669"/>
    <property type="project" value="InterPro"/>
</dbReference>
<dbReference type="Proteomes" id="UP000076021">
    <property type="component" value="Chromosome"/>
</dbReference>
<protein>
    <submittedName>
        <fullName evidence="8">Thiol-disulfide oxidoreductase</fullName>
    </submittedName>
</protein>
<keyword evidence="6" id="KW-0812">Transmembrane</keyword>
<dbReference type="InterPro" id="IPR013766">
    <property type="entry name" value="Thioredoxin_domain"/>
</dbReference>
<keyword evidence="5" id="KW-0676">Redox-active center</keyword>
<name>A0A143HHN5_9BACL</name>
<organism evidence="8 9">
    <name type="scientific">Rummeliibacillus stabekisii</name>
    <dbReference type="NCBI Taxonomy" id="241244"/>
    <lineage>
        <taxon>Bacteria</taxon>
        <taxon>Bacillati</taxon>
        <taxon>Bacillota</taxon>
        <taxon>Bacilli</taxon>
        <taxon>Bacillales</taxon>
        <taxon>Caryophanaceae</taxon>
        <taxon>Rummeliibacillus</taxon>
    </lineage>
</organism>
<evidence type="ECO:0000256" key="5">
    <source>
        <dbReference type="ARBA" id="ARBA00023284"/>
    </source>
</evidence>
<evidence type="ECO:0000313" key="8">
    <source>
        <dbReference type="EMBL" id="AMX01001.1"/>
    </source>
</evidence>
<dbReference type="STRING" id="241244.ATY39_03605"/>
<evidence type="ECO:0000256" key="3">
    <source>
        <dbReference type="ARBA" id="ARBA00022968"/>
    </source>
</evidence>
<keyword evidence="9" id="KW-1185">Reference proteome</keyword>
<dbReference type="GO" id="GO:0017004">
    <property type="term" value="P:cytochrome complex assembly"/>
    <property type="evidence" value="ECO:0007669"/>
    <property type="project" value="UniProtKB-KW"/>
</dbReference>
<dbReference type="KEGG" id="rst:ATY39_03605"/>
<dbReference type="GO" id="GO:0030313">
    <property type="term" value="C:cell envelope"/>
    <property type="evidence" value="ECO:0007669"/>
    <property type="project" value="UniProtKB-SubCell"/>
</dbReference>
<keyword evidence="2" id="KW-0201">Cytochrome c-type biogenesis</keyword>
<dbReference type="OrthoDB" id="25753at2"/>
<dbReference type="Pfam" id="PF00578">
    <property type="entry name" value="AhpC-TSA"/>
    <property type="match status" value="1"/>
</dbReference>
<evidence type="ECO:0000256" key="4">
    <source>
        <dbReference type="ARBA" id="ARBA00023157"/>
    </source>
</evidence>
<sequence length="176" mass="19921">MEKKQKRLYLRIAILAVLVAAIVYTIYTTANKNDVKLLKVGDDAPNFSLVDLNGKTHKLSDYKGQGVLLNFWGTWCKPCKKEMPAINDQYKEFKDQGIQILGINIAQSELEVTSFTDKLGVEFPIVIDKTRSVMRAYNVDPLPATILINKDGKIENIITGEMKEKEINQYLNSIKP</sequence>
<comment type="subcellular location">
    <subcellularLocation>
        <location evidence="1">Cell envelope</location>
    </subcellularLocation>
</comment>
<evidence type="ECO:0000259" key="7">
    <source>
        <dbReference type="PROSITE" id="PS51352"/>
    </source>
</evidence>
<evidence type="ECO:0000313" key="9">
    <source>
        <dbReference type="Proteomes" id="UP000076021"/>
    </source>
</evidence>
<reference evidence="8 9" key="1">
    <citation type="journal article" date="2016" name="Genome Announc.">
        <title>Whole-Genome Sequence of Rummeliibacillus stabekisii Strain PP9 Isolated from Antarctic Soil.</title>
        <authorList>
            <person name="da Mota F.F."/>
            <person name="Vollu R.E."/>
            <person name="Jurelevicius D."/>
            <person name="Seldin L."/>
        </authorList>
    </citation>
    <scope>NUCLEOTIDE SEQUENCE [LARGE SCALE GENOMIC DNA]</scope>
    <source>
        <strain evidence="8 9">PP9</strain>
    </source>
</reference>
<reference evidence="9" key="2">
    <citation type="submission" date="2016-03" db="EMBL/GenBank/DDBJ databases">
        <authorList>
            <person name="Ploux O."/>
        </authorList>
    </citation>
    <scope>NUCLEOTIDE SEQUENCE [LARGE SCALE GENOMIC DNA]</scope>
    <source>
        <strain evidence="9">PP9</strain>
    </source>
</reference>
<dbReference type="PANTHER" id="PTHR42852:SF6">
    <property type="entry name" value="THIOL:DISULFIDE INTERCHANGE PROTEIN DSBE"/>
    <property type="match status" value="1"/>
</dbReference>
<gene>
    <name evidence="8" type="ORF">ATY39_03605</name>
</gene>